<sequence>MGDIVRGEASESDEEITGINLNRKNILAAELPGEASETSSDEDVYDKSLEPNEESKNVDSIYCNNLLQRKLIDNNLNIWRSLNTFTKSLVIPSSKQLLTTDQLLIKSQIAMQSVLVILNQTQSSMKKLHEKSNDIFTANFIPNINISTKKQ</sequence>
<dbReference type="OrthoDB" id="5984572at2759"/>
<name>A0A1I8PNM2_STOCA</name>
<feature type="region of interest" description="Disordered" evidence="3">
    <location>
        <begin position="31"/>
        <end position="53"/>
    </location>
</feature>
<dbReference type="PANTHER" id="PTHR31974:SF2">
    <property type="entry name" value="BIOGENESIS OF LYSOSOME-RELATED ORGANELLES COMPLEX 1 SUBUNIT 3"/>
    <property type="match status" value="1"/>
</dbReference>
<dbReference type="PANTHER" id="PTHR31974">
    <property type="entry name" value="BIOGENESIS OF LYSOSOME-RELATED ORGANELLES COMPLEX 1 SUBUNIT 3"/>
    <property type="match status" value="1"/>
</dbReference>
<dbReference type="VEuPathDB" id="VectorBase:SCAU009729"/>
<reference evidence="4" key="1">
    <citation type="submission" date="2020-05" db="UniProtKB">
        <authorList>
            <consortium name="EnsemblMetazoa"/>
        </authorList>
    </citation>
    <scope>IDENTIFICATION</scope>
    <source>
        <strain evidence="4">USDA</strain>
    </source>
</reference>
<dbReference type="GO" id="GO:0031083">
    <property type="term" value="C:BLOC-1 complex"/>
    <property type="evidence" value="ECO:0007669"/>
    <property type="project" value="TreeGrafter"/>
</dbReference>
<evidence type="ECO:0000256" key="2">
    <source>
        <dbReference type="ARBA" id="ARBA00019581"/>
    </source>
</evidence>
<dbReference type="InterPro" id="IPR017245">
    <property type="entry name" value="BLOC-1_complex_su-3"/>
</dbReference>
<dbReference type="Pfam" id="PF15753">
    <property type="entry name" value="BLOC1S3"/>
    <property type="match status" value="1"/>
</dbReference>
<gene>
    <name evidence="4" type="primary">106090208</name>
</gene>
<evidence type="ECO:0000256" key="3">
    <source>
        <dbReference type="SAM" id="MobiDB-lite"/>
    </source>
</evidence>
<proteinExistence type="inferred from homology"/>
<comment type="similarity">
    <text evidence="1">Belongs to the BLOC1S3 family.</text>
</comment>
<evidence type="ECO:0000256" key="1">
    <source>
        <dbReference type="ARBA" id="ARBA00008942"/>
    </source>
</evidence>
<dbReference type="Proteomes" id="UP000095300">
    <property type="component" value="Unassembled WGS sequence"/>
</dbReference>
<dbReference type="KEGG" id="scac:106090208"/>
<dbReference type="STRING" id="35570.A0A1I8PNM2"/>
<protein>
    <recommendedName>
        <fullName evidence="2">Biogenesis of lysosome-related organelles complex 1 subunit 3</fullName>
    </recommendedName>
</protein>
<evidence type="ECO:0000313" key="5">
    <source>
        <dbReference type="Proteomes" id="UP000095300"/>
    </source>
</evidence>
<accession>A0A1I8PNM2</accession>
<evidence type="ECO:0000313" key="4">
    <source>
        <dbReference type="EnsemblMetazoa" id="SCAU009729-PA"/>
    </source>
</evidence>
<dbReference type="AlphaFoldDB" id="A0A1I8PNM2"/>
<dbReference type="EnsemblMetazoa" id="SCAU009729-RA">
    <property type="protein sequence ID" value="SCAU009729-PA"/>
    <property type="gene ID" value="SCAU009729"/>
</dbReference>
<keyword evidence="5" id="KW-1185">Reference proteome</keyword>
<organism evidence="4 5">
    <name type="scientific">Stomoxys calcitrans</name>
    <name type="common">Stable fly</name>
    <name type="synonym">Conops calcitrans</name>
    <dbReference type="NCBI Taxonomy" id="35570"/>
    <lineage>
        <taxon>Eukaryota</taxon>
        <taxon>Metazoa</taxon>
        <taxon>Ecdysozoa</taxon>
        <taxon>Arthropoda</taxon>
        <taxon>Hexapoda</taxon>
        <taxon>Insecta</taxon>
        <taxon>Pterygota</taxon>
        <taxon>Neoptera</taxon>
        <taxon>Endopterygota</taxon>
        <taxon>Diptera</taxon>
        <taxon>Brachycera</taxon>
        <taxon>Muscomorpha</taxon>
        <taxon>Muscoidea</taxon>
        <taxon>Muscidae</taxon>
        <taxon>Stomoxys</taxon>
    </lineage>
</organism>